<reference evidence="3" key="1">
    <citation type="journal article" date="2019" name="Int. J. Syst. Evol. Microbiol.">
        <title>The Global Catalogue of Microorganisms (GCM) 10K type strain sequencing project: providing services to taxonomists for standard genome sequencing and annotation.</title>
        <authorList>
            <consortium name="The Broad Institute Genomics Platform"/>
            <consortium name="The Broad Institute Genome Sequencing Center for Infectious Disease"/>
            <person name="Wu L."/>
            <person name="Ma J."/>
        </authorList>
    </citation>
    <scope>NUCLEOTIDE SEQUENCE [LARGE SCALE GENOMIC DNA]</scope>
    <source>
        <strain evidence="3">CCUG 54822</strain>
    </source>
</reference>
<dbReference type="SUPFAM" id="SSF54495">
    <property type="entry name" value="UBC-like"/>
    <property type="match status" value="1"/>
</dbReference>
<evidence type="ECO:0000313" key="3">
    <source>
        <dbReference type="Proteomes" id="UP001597178"/>
    </source>
</evidence>
<dbReference type="SUPFAM" id="SSF69572">
    <property type="entry name" value="Activating enzymes of the ubiquitin-like proteins"/>
    <property type="match status" value="1"/>
</dbReference>
<dbReference type="InterPro" id="IPR045886">
    <property type="entry name" value="ThiF/MoeB/HesA"/>
</dbReference>
<dbReference type="Pfam" id="PF00899">
    <property type="entry name" value="ThiF"/>
    <property type="match status" value="1"/>
</dbReference>
<dbReference type="InterPro" id="IPR016135">
    <property type="entry name" value="UBQ-conjugating_enzyme/RWD"/>
</dbReference>
<dbReference type="InterPro" id="IPR035985">
    <property type="entry name" value="Ubiquitin-activating_enz"/>
</dbReference>
<dbReference type="EMBL" id="JBHTNH010000057">
    <property type="protein sequence ID" value="MFD1363398.1"/>
    <property type="molecule type" value="Genomic_DNA"/>
</dbReference>
<dbReference type="PANTHER" id="PTHR43267:SF1">
    <property type="entry name" value="TRNA THREONYLCARBAMOYLADENOSINE DEHYDRATASE"/>
    <property type="match status" value="1"/>
</dbReference>
<dbReference type="InterPro" id="IPR000594">
    <property type="entry name" value="ThiF_NAD_FAD-bd"/>
</dbReference>
<keyword evidence="2" id="KW-0548">Nucleotidyltransferase</keyword>
<proteinExistence type="predicted"/>
<dbReference type="Gene3D" id="3.10.110.10">
    <property type="entry name" value="Ubiquitin Conjugating Enzyme"/>
    <property type="match status" value="1"/>
</dbReference>
<dbReference type="RefSeq" id="WP_382402649.1">
    <property type="nucleotide sequence ID" value="NZ_JBHTNH010000057.1"/>
</dbReference>
<dbReference type="Gene3D" id="3.40.50.720">
    <property type="entry name" value="NAD(P)-binding Rossmann-like Domain"/>
    <property type="match status" value="1"/>
</dbReference>
<dbReference type="CDD" id="cd00195">
    <property type="entry name" value="UBCc_UEV"/>
    <property type="match status" value="1"/>
</dbReference>
<dbReference type="GO" id="GO:0016779">
    <property type="term" value="F:nucleotidyltransferase activity"/>
    <property type="evidence" value="ECO:0007669"/>
    <property type="project" value="UniProtKB-KW"/>
</dbReference>
<sequence>MKFWFLSDTSRLIKEKNEIEKLQLTAAWLEETEWILDDGLALIAKIKSHGHLYEVKLTYPPFFPSTPPMVTPMEEEADWSSHQYENGSLCLEWGPDNWYRSVTGANMLESTYRLIYMENPLGETGEKHLVISRHFLTQGQNLRNKIFRLHVEPELLNIISNLQENYVANIKFVFIFGDRKTAVLHVLEIEDIEGSVWENTSLPDDIKPNYELTGLLLKTDLSSTEVEKLNTINQWEQHYDTESINPLSEEKLIIAMDNENNPHVLMSSTSKEKLFSIPLVTEEHKERLPNQLVGLNEKKIGLVGLGSLGSKIAQSLARTGVRKFYLVDDDVFLPGNLVRHTLDWKSVASHKVDAVENQLMNISSAVDVEVSKINLSGQEATTSLNTVLSKLGNCDLIIDSTANPRVFNFLSAVGTTYGKPMVWGEVFAGGIGGLIARSRPKADPDALTMRKGFNGYTMHLPEFEFKIRELYATEDQQEEVMVASDADVSIIAGHLTRFVLDTVLQPGQSIYPYSMYLIGLSNSWIFEAPFDTRPVHINHLPDETETVENEEERNRTIDFIASLLEKSDD</sequence>
<gene>
    <name evidence="2" type="ORF">ACFQ4A_17470</name>
</gene>
<protein>
    <submittedName>
        <fullName evidence="2">ThiF family adenylyltransferase</fullName>
    </submittedName>
</protein>
<evidence type="ECO:0000313" key="2">
    <source>
        <dbReference type="EMBL" id="MFD1363398.1"/>
    </source>
</evidence>
<organism evidence="2 3">
    <name type="scientific">Lentibacillus salinarum</name>
    <dbReference type="NCBI Taxonomy" id="446820"/>
    <lineage>
        <taxon>Bacteria</taxon>
        <taxon>Bacillati</taxon>
        <taxon>Bacillota</taxon>
        <taxon>Bacilli</taxon>
        <taxon>Bacillales</taxon>
        <taxon>Bacillaceae</taxon>
        <taxon>Lentibacillus</taxon>
    </lineage>
</organism>
<accession>A0ABW3ZZ10</accession>
<dbReference type="Proteomes" id="UP001597178">
    <property type="component" value="Unassembled WGS sequence"/>
</dbReference>
<evidence type="ECO:0000259" key="1">
    <source>
        <dbReference type="Pfam" id="PF00899"/>
    </source>
</evidence>
<comment type="caution">
    <text evidence="2">The sequence shown here is derived from an EMBL/GenBank/DDBJ whole genome shotgun (WGS) entry which is preliminary data.</text>
</comment>
<keyword evidence="3" id="KW-1185">Reference proteome</keyword>
<dbReference type="PANTHER" id="PTHR43267">
    <property type="entry name" value="TRNA THREONYLCARBAMOYLADENOSINE DEHYDRATASE"/>
    <property type="match status" value="1"/>
</dbReference>
<keyword evidence="2" id="KW-0808">Transferase</keyword>
<feature type="domain" description="THIF-type NAD/FAD binding fold" evidence="1">
    <location>
        <begin position="295"/>
        <end position="427"/>
    </location>
</feature>
<dbReference type="CDD" id="cd01483">
    <property type="entry name" value="E1_enzyme_family"/>
    <property type="match status" value="1"/>
</dbReference>
<name>A0ABW3ZZ10_9BACI</name>